<feature type="transmembrane region" description="Helical" evidence="8">
    <location>
        <begin position="446"/>
        <end position="467"/>
    </location>
</feature>
<name>A0A7C3ERP2_9CREN</name>
<dbReference type="InterPro" id="IPR003918">
    <property type="entry name" value="NADH_UbQ_OxRdtase"/>
</dbReference>
<dbReference type="InterPro" id="IPR052175">
    <property type="entry name" value="ComplexI-like_HydComp"/>
</dbReference>
<dbReference type="GO" id="GO:0008137">
    <property type="term" value="F:NADH dehydrogenase (ubiquinone) activity"/>
    <property type="evidence" value="ECO:0007669"/>
    <property type="project" value="InterPro"/>
</dbReference>
<feature type="transmembrane region" description="Helical" evidence="8">
    <location>
        <begin position="6"/>
        <end position="23"/>
    </location>
</feature>
<dbReference type="EMBL" id="DSTX01000001">
    <property type="protein sequence ID" value="HFK19660.1"/>
    <property type="molecule type" value="Genomic_DNA"/>
</dbReference>
<organism evidence="10">
    <name type="scientific">Candidatus Methanomethylicus mesodigestus</name>
    <dbReference type="NCBI Taxonomy" id="1867258"/>
    <lineage>
        <taxon>Archaea</taxon>
        <taxon>Thermoproteota</taxon>
        <taxon>Methanosuratincolia</taxon>
        <taxon>Candidatus Methanomethylicales</taxon>
        <taxon>Candidatus Methanomethylicaceae</taxon>
        <taxon>Candidatus Methanomethylicus</taxon>
    </lineage>
</organism>
<feature type="transmembrane region" description="Helical" evidence="8">
    <location>
        <begin position="332"/>
        <end position="350"/>
    </location>
</feature>
<keyword evidence="6 10" id="KW-0560">Oxidoreductase</keyword>
<dbReference type="InterPro" id="IPR001750">
    <property type="entry name" value="ND/Mrp_TM"/>
</dbReference>
<accession>A0A7C3ERP2</accession>
<keyword evidence="4 8" id="KW-0812">Transmembrane</keyword>
<evidence type="ECO:0000256" key="8">
    <source>
        <dbReference type="SAM" id="Phobius"/>
    </source>
</evidence>
<evidence type="ECO:0000256" key="1">
    <source>
        <dbReference type="ARBA" id="ARBA00004651"/>
    </source>
</evidence>
<feature type="domain" description="NADH:quinone oxidoreductase/Mrp antiporter transmembrane" evidence="9">
    <location>
        <begin position="127"/>
        <end position="419"/>
    </location>
</feature>
<feature type="transmembrane region" description="Helical" evidence="8">
    <location>
        <begin position="408"/>
        <end position="425"/>
    </location>
</feature>
<feature type="transmembrane region" description="Helical" evidence="8">
    <location>
        <begin position="243"/>
        <end position="267"/>
    </location>
</feature>
<evidence type="ECO:0000256" key="7">
    <source>
        <dbReference type="ARBA" id="ARBA00023136"/>
    </source>
</evidence>
<feature type="transmembrane region" description="Helical" evidence="8">
    <location>
        <begin position="206"/>
        <end position="231"/>
    </location>
</feature>
<feature type="transmembrane region" description="Helical" evidence="8">
    <location>
        <begin position="162"/>
        <end position="186"/>
    </location>
</feature>
<dbReference type="Pfam" id="PF00361">
    <property type="entry name" value="Proton_antipo_M"/>
    <property type="match status" value="1"/>
</dbReference>
<comment type="similarity">
    <text evidence="2">Belongs to the complex I subunit 4 family.</text>
</comment>
<keyword evidence="5 8" id="KW-1133">Transmembrane helix</keyword>
<feature type="transmembrane region" description="Helical" evidence="8">
    <location>
        <begin position="370"/>
        <end position="388"/>
    </location>
</feature>
<evidence type="ECO:0000256" key="3">
    <source>
        <dbReference type="ARBA" id="ARBA00022475"/>
    </source>
</evidence>
<dbReference type="NCBIfam" id="TIGR01972">
    <property type="entry name" value="NDH_I_M"/>
    <property type="match status" value="1"/>
</dbReference>
<evidence type="ECO:0000256" key="5">
    <source>
        <dbReference type="ARBA" id="ARBA00022989"/>
    </source>
</evidence>
<feature type="transmembrane region" description="Helical" evidence="8">
    <location>
        <begin position="273"/>
        <end position="294"/>
    </location>
</feature>
<feature type="transmembrane region" description="Helical" evidence="8">
    <location>
        <begin position="133"/>
        <end position="150"/>
    </location>
</feature>
<dbReference type="GO" id="GO:0005886">
    <property type="term" value="C:plasma membrane"/>
    <property type="evidence" value="ECO:0007669"/>
    <property type="project" value="UniProtKB-SubCell"/>
</dbReference>
<evidence type="ECO:0000256" key="2">
    <source>
        <dbReference type="ARBA" id="ARBA00009025"/>
    </source>
</evidence>
<dbReference type="PRINTS" id="PR01437">
    <property type="entry name" value="NUOXDRDTASE4"/>
</dbReference>
<feature type="transmembrane region" description="Helical" evidence="8">
    <location>
        <begin position="75"/>
        <end position="95"/>
    </location>
</feature>
<feature type="transmembrane region" description="Helical" evidence="8">
    <location>
        <begin position="107"/>
        <end position="127"/>
    </location>
</feature>
<dbReference type="AlphaFoldDB" id="A0A7C3ERP2"/>
<reference evidence="10" key="1">
    <citation type="journal article" date="2020" name="mSystems">
        <title>Genome- and Community-Level Interaction Insights into Carbon Utilization and Element Cycling Functions of Hydrothermarchaeota in Hydrothermal Sediment.</title>
        <authorList>
            <person name="Zhou Z."/>
            <person name="Liu Y."/>
            <person name="Xu W."/>
            <person name="Pan J."/>
            <person name="Luo Z.H."/>
            <person name="Li M."/>
        </authorList>
    </citation>
    <scope>NUCLEOTIDE SEQUENCE [LARGE SCALE GENOMIC DNA]</scope>
    <source>
        <strain evidence="10">SpSt-468</strain>
    </source>
</reference>
<sequence length="490" mass="51570">MIFSPPLDLLLFLSVSTPILGWISYKAKAGIIAKIYPSVGLAAALYLTLLLLGGVMEGGAATIPSGGAFAAHLRIDTLGAAIATVFVSLGLAASIYSASYMKDDRSLPLYFTLLLSMISGMVGVAFAGDLFTLYVFWELMCIPSYILVAFTKGEGDAVEAAFKYLVMSSAGSATALLGISLLYGMAGTLEFSSLGAFFGGSQPSAWIYLATLLLASGFGVKAAIVPLHTWLPDAHSAAPSPISAMLSGVVIEAGIYVLCRLSFTAFIPVQGQVFSVLAILSIITMLVGNISPLMQNDLKRLLAFSSIAHIGYMLAGLAIGTELALTGTFLHVLNHAIMKGAAFLCAGAIIHRIGTRQMGEMGGIARKMPVTAIALSISLLALIGMPPLNGFISELTIVTASLESPYGWLGLAVIMNSILSSAYYLQVIRVILQPIKSERVEGAREAPLAMLVPIVLMAALIVILGLWPDFAMDVMRRSADSLMAMVQVVD</sequence>
<feature type="transmembrane region" description="Helical" evidence="8">
    <location>
        <begin position="301"/>
        <end position="320"/>
    </location>
</feature>
<evidence type="ECO:0000256" key="6">
    <source>
        <dbReference type="ARBA" id="ARBA00023002"/>
    </source>
</evidence>
<keyword evidence="3" id="KW-1003">Cell membrane</keyword>
<proteinExistence type="inferred from homology"/>
<dbReference type="InterPro" id="IPR010227">
    <property type="entry name" value="NADH_Q_OxRdtase_chainM/4"/>
</dbReference>
<evidence type="ECO:0000256" key="4">
    <source>
        <dbReference type="ARBA" id="ARBA00022692"/>
    </source>
</evidence>
<evidence type="ECO:0000259" key="9">
    <source>
        <dbReference type="Pfam" id="PF00361"/>
    </source>
</evidence>
<evidence type="ECO:0000313" key="10">
    <source>
        <dbReference type="EMBL" id="HFK19660.1"/>
    </source>
</evidence>
<dbReference type="PANTHER" id="PTHR42682">
    <property type="entry name" value="HYDROGENASE-4 COMPONENT F"/>
    <property type="match status" value="1"/>
</dbReference>
<gene>
    <name evidence="10" type="ORF">ENS19_00050</name>
</gene>
<dbReference type="EC" id="1.6.5.-" evidence="10"/>
<dbReference type="GO" id="GO:0042773">
    <property type="term" value="P:ATP synthesis coupled electron transport"/>
    <property type="evidence" value="ECO:0007669"/>
    <property type="project" value="InterPro"/>
</dbReference>
<comment type="caution">
    <text evidence="10">The sequence shown here is derived from an EMBL/GenBank/DDBJ whole genome shotgun (WGS) entry which is preliminary data.</text>
</comment>
<keyword evidence="7 8" id="KW-0472">Membrane</keyword>
<comment type="subcellular location">
    <subcellularLocation>
        <location evidence="1">Cell membrane</location>
        <topology evidence="1">Multi-pass membrane protein</topology>
    </subcellularLocation>
</comment>
<feature type="transmembrane region" description="Helical" evidence="8">
    <location>
        <begin position="35"/>
        <end position="55"/>
    </location>
</feature>
<protein>
    <submittedName>
        <fullName evidence="10">NADH-quinone oxidoreductase subunit M</fullName>
        <ecNumber evidence="10">1.6.5.-</ecNumber>
    </submittedName>
</protein>
<dbReference type="PANTHER" id="PTHR42682:SF4">
    <property type="entry name" value="NADH-UBIQUINONE_PLASTOQUINONE"/>
    <property type="match status" value="1"/>
</dbReference>
<dbReference type="GO" id="GO:0016491">
    <property type="term" value="F:oxidoreductase activity"/>
    <property type="evidence" value="ECO:0007669"/>
    <property type="project" value="UniProtKB-KW"/>
</dbReference>